<reference evidence="2 3" key="1">
    <citation type="submission" date="2017-10" db="EMBL/GenBank/DDBJ databases">
        <title>Genome sequence of Caulobacter mirabilis FWC38.</title>
        <authorList>
            <person name="Fiebig A."/>
            <person name="Crosson S."/>
        </authorList>
    </citation>
    <scope>NUCLEOTIDE SEQUENCE [LARGE SCALE GENOMIC DNA]</scope>
    <source>
        <strain evidence="2 3">FWC 38</strain>
    </source>
</reference>
<feature type="transmembrane region" description="Helical" evidence="1">
    <location>
        <begin position="127"/>
        <end position="146"/>
    </location>
</feature>
<dbReference type="OrthoDB" id="4623405at2"/>
<protein>
    <recommendedName>
        <fullName evidence="4">DUF1772 domain-containing protein</fullName>
    </recommendedName>
</protein>
<accession>A0A2D2AY39</accession>
<name>A0A2D2AY39_9CAUL</name>
<evidence type="ECO:0000256" key="1">
    <source>
        <dbReference type="SAM" id="Phobius"/>
    </source>
</evidence>
<dbReference type="EMBL" id="CP024201">
    <property type="protein sequence ID" value="ATQ42891.1"/>
    <property type="molecule type" value="Genomic_DNA"/>
</dbReference>
<evidence type="ECO:0000313" key="3">
    <source>
        <dbReference type="Proteomes" id="UP000228945"/>
    </source>
</evidence>
<gene>
    <name evidence="2" type="ORF">CSW64_10955</name>
</gene>
<keyword evidence="1" id="KW-1133">Transmembrane helix</keyword>
<dbReference type="AlphaFoldDB" id="A0A2D2AY39"/>
<dbReference type="Proteomes" id="UP000228945">
    <property type="component" value="Chromosome"/>
</dbReference>
<feature type="transmembrane region" description="Helical" evidence="1">
    <location>
        <begin position="6"/>
        <end position="24"/>
    </location>
</feature>
<evidence type="ECO:0008006" key="4">
    <source>
        <dbReference type="Google" id="ProtNLM"/>
    </source>
</evidence>
<keyword evidence="3" id="KW-1185">Reference proteome</keyword>
<dbReference type="KEGG" id="cmb:CSW64_10955"/>
<sequence length="148" mass="16156">MPLDVALMLAAIVLGAIGVGGGLYEALLIDRAWPATPQLIQPQRGGIDRKRFWIPAHTAYELALVAAAWASWQTPFARTWILIALAAHVLTRAWSVVHFIPAALRFERAGDLDAAQTAAARAWTRQSLWRIVIEAGAVAALVWAWVGR</sequence>
<proteinExistence type="predicted"/>
<keyword evidence="1" id="KW-0472">Membrane</keyword>
<organism evidence="2 3">
    <name type="scientific">Caulobacter mirabilis</name>
    <dbReference type="NCBI Taxonomy" id="69666"/>
    <lineage>
        <taxon>Bacteria</taxon>
        <taxon>Pseudomonadati</taxon>
        <taxon>Pseudomonadota</taxon>
        <taxon>Alphaproteobacteria</taxon>
        <taxon>Caulobacterales</taxon>
        <taxon>Caulobacteraceae</taxon>
        <taxon>Caulobacter</taxon>
    </lineage>
</organism>
<dbReference type="RefSeq" id="WP_099622143.1">
    <property type="nucleotide sequence ID" value="NZ_CP024201.1"/>
</dbReference>
<evidence type="ECO:0000313" key="2">
    <source>
        <dbReference type="EMBL" id="ATQ42891.1"/>
    </source>
</evidence>
<keyword evidence="1" id="KW-0812">Transmembrane</keyword>